<accession>A0ABR3YHF3</accession>
<dbReference type="Proteomes" id="UP001583186">
    <property type="component" value="Unassembled WGS sequence"/>
</dbReference>
<keyword evidence="2" id="KW-1185">Reference proteome</keyword>
<evidence type="ECO:0000313" key="1">
    <source>
        <dbReference type="EMBL" id="KAL1887450.1"/>
    </source>
</evidence>
<evidence type="ECO:0000313" key="2">
    <source>
        <dbReference type="Proteomes" id="UP001583186"/>
    </source>
</evidence>
<name>A0ABR3YHF3_9PEZI</name>
<protein>
    <submittedName>
        <fullName evidence="1">Uncharacterized protein</fullName>
    </submittedName>
</protein>
<reference evidence="1 2" key="1">
    <citation type="journal article" date="2024" name="IMA Fungus">
        <title>IMA Genome - F19 : A genome assembly and annotation guide to empower mycologists, including annotated draft genome sequences of Ceratocystis pirilliformis, Diaporthe australafricana, Fusarium ophioides, Paecilomyces lecythidis, and Sporothrix stenoceras.</title>
        <authorList>
            <person name="Aylward J."/>
            <person name="Wilson A.M."/>
            <person name="Visagie C.M."/>
            <person name="Spraker J."/>
            <person name="Barnes I."/>
            <person name="Buitendag C."/>
            <person name="Ceriani C."/>
            <person name="Del Mar Angel L."/>
            <person name="du Plessis D."/>
            <person name="Fuchs T."/>
            <person name="Gasser K."/>
            <person name="Kramer D."/>
            <person name="Li W."/>
            <person name="Munsamy K."/>
            <person name="Piso A."/>
            <person name="Price J.L."/>
            <person name="Sonnekus B."/>
            <person name="Thomas C."/>
            <person name="van der Nest A."/>
            <person name="van Dijk A."/>
            <person name="van Heerden A."/>
            <person name="van Vuuren N."/>
            <person name="Yilmaz N."/>
            <person name="Duong T.A."/>
            <person name="van der Merwe N.A."/>
            <person name="Wingfield M.J."/>
            <person name="Wingfield B.D."/>
        </authorList>
    </citation>
    <scope>NUCLEOTIDE SEQUENCE [LARGE SCALE GENOMIC DNA]</scope>
    <source>
        <strain evidence="1 2">CMW 5346</strain>
    </source>
</reference>
<proteinExistence type="predicted"/>
<organism evidence="1 2">
    <name type="scientific">Sporothrix stenoceras</name>
    <dbReference type="NCBI Taxonomy" id="5173"/>
    <lineage>
        <taxon>Eukaryota</taxon>
        <taxon>Fungi</taxon>
        <taxon>Dikarya</taxon>
        <taxon>Ascomycota</taxon>
        <taxon>Pezizomycotina</taxon>
        <taxon>Sordariomycetes</taxon>
        <taxon>Sordariomycetidae</taxon>
        <taxon>Ophiostomatales</taxon>
        <taxon>Ophiostomataceae</taxon>
        <taxon>Sporothrix</taxon>
    </lineage>
</organism>
<gene>
    <name evidence="1" type="ORF">Sste5346_010199</name>
</gene>
<sequence length="171" mass="19331">MIMPGVITPTGNRRTRPAFPNIIVPIADRIQEVRRDAAARGVNFAAYLDKMKLSLDRVRAFRVAEQAEGSIANLKQYIERDRTITGYQLVLKDPPETRPDGTPYESVDMEASFDKNRDIHDRVTCGDLLQAMKDFVNGELKLSTKGNKSQVSHQTAIRVIQECLDRLRVDC</sequence>
<comment type="caution">
    <text evidence="1">The sequence shown here is derived from an EMBL/GenBank/DDBJ whole genome shotgun (WGS) entry which is preliminary data.</text>
</comment>
<dbReference type="EMBL" id="JAWCUI010000119">
    <property type="protein sequence ID" value="KAL1887450.1"/>
    <property type="molecule type" value="Genomic_DNA"/>
</dbReference>